<evidence type="ECO:0000256" key="1">
    <source>
        <dbReference type="SAM" id="Phobius"/>
    </source>
</evidence>
<dbReference type="AlphaFoldDB" id="A0A645GIA4"/>
<keyword evidence="1" id="KW-1133">Transmembrane helix</keyword>
<organism evidence="2">
    <name type="scientific">bioreactor metagenome</name>
    <dbReference type="NCBI Taxonomy" id="1076179"/>
    <lineage>
        <taxon>unclassified sequences</taxon>
        <taxon>metagenomes</taxon>
        <taxon>ecological metagenomes</taxon>
    </lineage>
</organism>
<accession>A0A645GIA4</accession>
<feature type="transmembrane region" description="Helical" evidence="1">
    <location>
        <begin position="41"/>
        <end position="63"/>
    </location>
</feature>
<reference evidence="2" key="1">
    <citation type="submission" date="2019-08" db="EMBL/GenBank/DDBJ databases">
        <authorList>
            <person name="Kucharzyk K."/>
            <person name="Murdoch R.W."/>
            <person name="Higgins S."/>
            <person name="Loffler F."/>
        </authorList>
    </citation>
    <scope>NUCLEOTIDE SEQUENCE</scope>
</reference>
<sequence length="94" mass="11026">MQDLDGFFLLRLDFLDLLVRDDDVFFLVVLEAFDDVFRLDLLAAVCACFFITDAAVVFFMQLVEMDVVVLGGRIHRDRDRDHAECYDRLARYHC</sequence>
<gene>
    <name evidence="2" type="ORF">SDC9_170986</name>
</gene>
<name>A0A645GIA4_9ZZZZ</name>
<proteinExistence type="predicted"/>
<comment type="caution">
    <text evidence="2">The sequence shown here is derived from an EMBL/GenBank/DDBJ whole genome shotgun (WGS) entry which is preliminary data.</text>
</comment>
<keyword evidence="1" id="KW-0472">Membrane</keyword>
<evidence type="ECO:0000313" key="2">
    <source>
        <dbReference type="EMBL" id="MPN23594.1"/>
    </source>
</evidence>
<protein>
    <submittedName>
        <fullName evidence="2">Uncharacterized protein</fullName>
    </submittedName>
</protein>
<dbReference type="EMBL" id="VSSQ01072154">
    <property type="protein sequence ID" value="MPN23594.1"/>
    <property type="molecule type" value="Genomic_DNA"/>
</dbReference>
<keyword evidence="1" id="KW-0812">Transmembrane</keyword>